<sequence length="1592" mass="166752">MTKLALSIGFILFTGYLHAQTITSNQDGPWNATSTWVGGIIPTNTNSSAIVINHNVSIPNGYSVTIDGLTLNSQVTINAGGTLDFLSEASPGFAQNYINGTLVREDLSNLTGTTGNNLVFESGSIYRHLFTTTQGAIPLASWNINSTVQIEGYTSYSFSSAAGNWSQSFGNVVWDCTAQTNTFNMNGLLTSIAGNFRVINTGTAVLQMATTQNPTISIGGDLSIENTARVRLTTTGGAPGTIYDITGSFIYTSTNATGSDVTTSGVCTLNIGTDFSMNAPGGLLAISRNGAGVLNIGNNFDLVSGTLSEIGVGSGDINFVDPGIDHTFLNTGTISDVSLLNYTIPAGHSLRLIGESQLLGGTSSSLTVSGTLIVESENSTGAIITGAFDGLGNVRVEDRIFNTNSRIVYGGAAPQFIGDGHPSTPDVDAEINNASGVSLELGTPTSLTLGRDLYITTGNLNVANDDLIISRNVYLTGGDISLTTTTNIRTLQVDGDIGLTGGNINLNSGDADAILVVNGTISGGNYIFFNGDNCNLQIGGSGSLGMDFPLFGATAVETITVDRAGETIVFAQDLTTLDITIDNGAVDMNAPLVVFDDLNLATGTTLYIEGQTLELRSQFNNTLTGGVISSDASSSLSILDAGILGTLAFSPTGNTLGSFTLNRATTGTLVTLNSSVTVLTTFNLADGIVDNISGLTFGNGTNVTRNSAASFTGTSAVPAGGPYNLAFTGGTMTTGAEARGSLNNVTCSAGTITLAAAITASGTFSVTSGTFTSGANTVNVGSLTISGGTFNAPSSTLTVSGDVTNSGTFNRNNGTIIFAGTSSILGTSNPSFQNVSISGTLTSPATFNVHGAFTNNGTFNAGTGTVAFLGTAAVTQVVSGSSVTAFNNISVANSTAATDVRFENSHTVRGTLSITANAVVDADGTTGTGILTLLSTDDDPAVDAAIAALSGTSQVTGNVTVQRYMSIEGGNNSPSFNNGRIYRYISSPVQNATVQDIQAEIPITGSFTGTSVCSGCGTSQSMFLYNESVITDINGSGANDVNDGYQDFPLNANTETFTTGRGYTLFIRGNMPPISTRGNARWDVRNPINSGTVNFTTFMSYTSSGVDANDGWNLVGNPYPSTIDWNAAAGWTKTGLDNTIYMIDNSVNPPVYATFNGTLGTNGGSRYIPMGQAFFVKANSGAFTFSCAETVKSPGSATIFFREAAPENVLRITLRQGVYRDETVIHFREDATEQFDNHADAFKLMNSSFNVSTMLGNDKRLSINSLPALSCQNTIKLDVSNIEEGHYRLDFSELESFTKGIALSLTDKFTNAQVSIKELRSYEFDVTSDVHSYGSERFYISISPASEPAYTLAHESRICKGENVVIKINGSQGGNDYAVTMRGQPDEVIRQRSNGGILELTIPNDKVLVGENVFTISEQNASCATSLSSVEVTVFVEEIQPATITVGEKNVLTSNYEAGNTWYFDGTIIGEEKAVNISESGEYTLEVVTGACILVSKQNIFAEDLQSDFGGYRVYPNPVAKGKLLKIESKQLISNELHITNAFGVQIGKIAMIPYDQGYLGEFDLGKFPTGIYFVTLRSGNTIKKVKVLSLE</sequence>
<keyword evidence="3" id="KW-1185">Reference proteome</keyword>
<protein>
    <submittedName>
        <fullName evidence="2">T9SS type A sorting domain-containing protein</fullName>
    </submittedName>
</protein>
<comment type="caution">
    <text evidence="2">The sequence shown here is derived from an EMBL/GenBank/DDBJ whole genome shotgun (WGS) entry which is preliminary data.</text>
</comment>
<evidence type="ECO:0000313" key="3">
    <source>
        <dbReference type="Proteomes" id="UP001597112"/>
    </source>
</evidence>
<gene>
    <name evidence="2" type="ORF">ACFQ21_27095</name>
</gene>
<proteinExistence type="predicted"/>
<accession>A0ABW3KAG7</accession>
<name>A0ABW3KAG7_9BACT</name>
<dbReference type="NCBIfam" id="TIGR04183">
    <property type="entry name" value="Por_Secre_tail"/>
    <property type="match status" value="1"/>
</dbReference>
<evidence type="ECO:0000256" key="1">
    <source>
        <dbReference type="SAM" id="SignalP"/>
    </source>
</evidence>
<dbReference type="Proteomes" id="UP001597112">
    <property type="component" value="Unassembled WGS sequence"/>
</dbReference>
<dbReference type="InterPro" id="IPR026444">
    <property type="entry name" value="Secre_tail"/>
</dbReference>
<dbReference type="EMBL" id="JBHTKA010000015">
    <property type="protein sequence ID" value="MFD1003022.1"/>
    <property type="molecule type" value="Genomic_DNA"/>
</dbReference>
<keyword evidence="1" id="KW-0732">Signal</keyword>
<reference evidence="3" key="1">
    <citation type="journal article" date="2019" name="Int. J. Syst. Evol. Microbiol.">
        <title>The Global Catalogue of Microorganisms (GCM) 10K type strain sequencing project: providing services to taxonomists for standard genome sequencing and annotation.</title>
        <authorList>
            <consortium name="The Broad Institute Genomics Platform"/>
            <consortium name="The Broad Institute Genome Sequencing Center for Infectious Disease"/>
            <person name="Wu L."/>
            <person name="Ma J."/>
        </authorList>
    </citation>
    <scope>NUCLEOTIDE SEQUENCE [LARGE SCALE GENOMIC DNA]</scope>
    <source>
        <strain evidence="3">CCUG 58938</strain>
    </source>
</reference>
<dbReference type="RefSeq" id="WP_377585076.1">
    <property type="nucleotide sequence ID" value="NZ_JBHTKA010000015.1"/>
</dbReference>
<organism evidence="2 3">
    <name type="scientific">Ohtaekwangia kribbensis</name>
    <dbReference type="NCBI Taxonomy" id="688913"/>
    <lineage>
        <taxon>Bacteria</taxon>
        <taxon>Pseudomonadati</taxon>
        <taxon>Bacteroidota</taxon>
        <taxon>Cytophagia</taxon>
        <taxon>Cytophagales</taxon>
        <taxon>Fulvivirgaceae</taxon>
        <taxon>Ohtaekwangia</taxon>
    </lineage>
</organism>
<feature type="signal peptide" evidence="1">
    <location>
        <begin position="1"/>
        <end position="19"/>
    </location>
</feature>
<evidence type="ECO:0000313" key="2">
    <source>
        <dbReference type="EMBL" id="MFD1003022.1"/>
    </source>
</evidence>
<feature type="chain" id="PRO_5047422739" evidence="1">
    <location>
        <begin position="20"/>
        <end position="1592"/>
    </location>
</feature>